<feature type="transmembrane region" description="Helical" evidence="8">
    <location>
        <begin position="36"/>
        <end position="58"/>
    </location>
</feature>
<feature type="transmembrane region" description="Helical" evidence="8">
    <location>
        <begin position="242"/>
        <end position="260"/>
    </location>
</feature>
<feature type="transmembrane region" description="Helical" evidence="8">
    <location>
        <begin position="487"/>
        <end position="507"/>
    </location>
</feature>
<keyword evidence="5 8" id="KW-0812">Transmembrane</keyword>
<dbReference type="STRING" id="1203610.HMPREF1536_03715"/>
<evidence type="ECO:0000256" key="6">
    <source>
        <dbReference type="ARBA" id="ARBA00022989"/>
    </source>
</evidence>
<organism evidence="10 11">
    <name type="scientific">Parabacteroides gordonii MS-1 = DSM 23371</name>
    <dbReference type="NCBI Taxonomy" id="1203610"/>
    <lineage>
        <taxon>Bacteria</taxon>
        <taxon>Pseudomonadati</taxon>
        <taxon>Bacteroidota</taxon>
        <taxon>Bacteroidia</taxon>
        <taxon>Bacteroidales</taxon>
        <taxon>Tannerellaceae</taxon>
        <taxon>Parabacteroides</taxon>
    </lineage>
</organism>
<dbReference type="GO" id="GO:0010041">
    <property type="term" value="P:response to iron(III) ion"/>
    <property type="evidence" value="ECO:0007669"/>
    <property type="project" value="TreeGrafter"/>
</dbReference>
<evidence type="ECO:0000256" key="3">
    <source>
        <dbReference type="ARBA" id="ARBA00022676"/>
    </source>
</evidence>
<feature type="transmembrane region" description="Helical" evidence="8">
    <location>
        <begin position="352"/>
        <end position="368"/>
    </location>
</feature>
<keyword evidence="11" id="KW-1185">Reference proteome</keyword>
<dbReference type="InterPro" id="IPR050297">
    <property type="entry name" value="LipidA_mod_glycosyltrf_83"/>
</dbReference>
<dbReference type="GO" id="GO:0005886">
    <property type="term" value="C:plasma membrane"/>
    <property type="evidence" value="ECO:0007669"/>
    <property type="project" value="UniProtKB-SubCell"/>
</dbReference>
<sequence>MREKSVKNRSFANYYNDINWFSPFYKKNMRTPTLQYLYLQKPVTMVIIICIISVLPWIGLGDFSTKGEPREASVAISMLESGNWILPQVYANEFAYKPPMAHWLMAVFSYPQGYVSEFTARLPSTIAFIFLIGCTLIFFGRRIKFQQAFIATLLLLTCIEIHRAAMTTRVDMLLTTFIVIGLYQLFRWEDRLELKGLPIIIPVLLGCAVLTKGPVGLILPLFAFGAYLLMLRRYSLLTIFKSLLYIGVSSMFLPLLWYIAAWKQGGDQFLDLVLAENFGRFFHLDTPEINYNLGHENGVWYNFMTLAAGFIPWTIFFFFSLFGLKWQKSNQSLKEILKDSWNRILSMEKEKLFSLVALVCIIFFYSIPSSKRSVYLMPAYPFIAIFLAQYAIYITEYRTKVTRVFAAFLSSVTAVVLIAIGLTMTGIIDPVAIASQYTSRAATLSQVEAISNMFSYCNGLTICIVIIVLLALLTVLYQMFKKINIKILYATIALSFTINLLVDGVIMRGIRQDGSARPFAERVKKEYPLNENNMFVMNNLRIYRNLYGLNFYLGNRFHNFEQEMPEGGFFFTTPSDLEVVLKNYEGQYTFSILTSSERIIHELRRPIILCSFVREK</sequence>
<feature type="domain" description="Glycosyltransferase RgtA/B/C/D-like" evidence="9">
    <location>
        <begin position="97"/>
        <end position="258"/>
    </location>
</feature>
<evidence type="ECO:0000256" key="1">
    <source>
        <dbReference type="ARBA" id="ARBA00004651"/>
    </source>
</evidence>
<dbReference type="InterPro" id="IPR038731">
    <property type="entry name" value="RgtA/B/C-like"/>
</dbReference>
<keyword evidence="2" id="KW-1003">Cell membrane</keyword>
<proteinExistence type="predicted"/>
<evidence type="ECO:0000256" key="4">
    <source>
        <dbReference type="ARBA" id="ARBA00022679"/>
    </source>
</evidence>
<feature type="transmembrane region" description="Helical" evidence="8">
    <location>
        <begin position="118"/>
        <end position="139"/>
    </location>
</feature>
<gene>
    <name evidence="10" type="ORF">HMPREF1536_03715</name>
</gene>
<evidence type="ECO:0000313" key="11">
    <source>
        <dbReference type="Proteomes" id="UP000033035"/>
    </source>
</evidence>
<dbReference type="AlphaFoldDB" id="A0A0F5J8M6"/>
<dbReference type="PATRIC" id="fig|1203610.3.peg.3787"/>
<dbReference type="Pfam" id="PF13231">
    <property type="entry name" value="PMT_2"/>
    <property type="match status" value="1"/>
</dbReference>
<reference evidence="10 11" key="1">
    <citation type="submission" date="2013-04" db="EMBL/GenBank/DDBJ databases">
        <title>The Genome Sequence of Parabacteroides gordonii DSM 23371.</title>
        <authorList>
            <consortium name="The Broad Institute Genomics Platform"/>
            <person name="Earl A."/>
            <person name="Ward D."/>
            <person name="Feldgarden M."/>
            <person name="Gevers D."/>
            <person name="Martens E."/>
            <person name="Sakamoto M."/>
            <person name="Benno Y."/>
            <person name="Suzuki N."/>
            <person name="Matsunaga N."/>
            <person name="Koshihara K."/>
            <person name="Seki M."/>
            <person name="Komiya H."/>
            <person name="Walker B."/>
            <person name="Young S."/>
            <person name="Zeng Q."/>
            <person name="Gargeya S."/>
            <person name="Fitzgerald M."/>
            <person name="Haas B."/>
            <person name="Abouelleil A."/>
            <person name="Allen A.W."/>
            <person name="Alvarado L."/>
            <person name="Arachchi H.M."/>
            <person name="Berlin A.M."/>
            <person name="Chapman S.B."/>
            <person name="Gainer-Dewar J."/>
            <person name="Goldberg J."/>
            <person name="Griggs A."/>
            <person name="Gujja S."/>
            <person name="Hansen M."/>
            <person name="Howarth C."/>
            <person name="Imamovic A."/>
            <person name="Ireland A."/>
            <person name="Larimer J."/>
            <person name="McCowan C."/>
            <person name="Murphy C."/>
            <person name="Pearson M."/>
            <person name="Poon T.W."/>
            <person name="Priest M."/>
            <person name="Roberts A."/>
            <person name="Saif S."/>
            <person name="Shea T."/>
            <person name="Sisk P."/>
            <person name="Sykes S."/>
            <person name="Wortman J."/>
            <person name="Nusbaum C."/>
            <person name="Birren B."/>
        </authorList>
    </citation>
    <scope>NUCLEOTIDE SEQUENCE [LARGE SCALE GENOMIC DNA]</scope>
    <source>
        <strain evidence="10 11">MS-1</strain>
    </source>
</reference>
<dbReference type="GO" id="GO:0009103">
    <property type="term" value="P:lipopolysaccharide biosynthetic process"/>
    <property type="evidence" value="ECO:0007669"/>
    <property type="project" value="UniProtKB-ARBA"/>
</dbReference>
<comment type="subcellular location">
    <subcellularLocation>
        <location evidence="1">Cell membrane</location>
        <topology evidence="1">Multi-pass membrane protein</topology>
    </subcellularLocation>
</comment>
<keyword evidence="3" id="KW-0328">Glycosyltransferase</keyword>
<feature type="transmembrane region" description="Helical" evidence="8">
    <location>
        <begin position="405"/>
        <end position="433"/>
    </location>
</feature>
<keyword evidence="4" id="KW-0808">Transferase</keyword>
<dbReference type="PANTHER" id="PTHR33908:SF3">
    <property type="entry name" value="UNDECAPRENYL PHOSPHATE-ALPHA-4-AMINO-4-DEOXY-L-ARABINOSE ARABINOSYL TRANSFERASE"/>
    <property type="match status" value="1"/>
</dbReference>
<evidence type="ECO:0000313" key="10">
    <source>
        <dbReference type="EMBL" id="KKB54134.1"/>
    </source>
</evidence>
<dbReference type="HOGENOM" id="CLU_482055_0_0_10"/>
<keyword evidence="7 8" id="KW-0472">Membrane</keyword>
<name>A0A0F5J8M6_9BACT</name>
<dbReference type="EMBL" id="AQHW01000017">
    <property type="protein sequence ID" value="KKB54134.1"/>
    <property type="molecule type" value="Genomic_DNA"/>
</dbReference>
<comment type="caution">
    <text evidence="10">The sequence shown here is derived from an EMBL/GenBank/DDBJ whole genome shotgun (WGS) entry which is preliminary data.</text>
</comment>
<feature type="transmembrane region" description="Helical" evidence="8">
    <location>
        <begin position="300"/>
        <end position="324"/>
    </location>
</feature>
<evidence type="ECO:0000256" key="5">
    <source>
        <dbReference type="ARBA" id="ARBA00022692"/>
    </source>
</evidence>
<dbReference type="GO" id="GO:0016763">
    <property type="term" value="F:pentosyltransferase activity"/>
    <property type="evidence" value="ECO:0007669"/>
    <property type="project" value="TreeGrafter"/>
</dbReference>
<dbReference type="Proteomes" id="UP000033035">
    <property type="component" value="Unassembled WGS sequence"/>
</dbReference>
<dbReference type="PANTHER" id="PTHR33908">
    <property type="entry name" value="MANNOSYLTRANSFERASE YKCB-RELATED"/>
    <property type="match status" value="1"/>
</dbReference>
<feature type="transmembrane region" description="Helical" evidence="8">
    <location>
        <begin position="199"/>
        <end position="230"/>
    </location>
</feature>
<evidence type="ECO:0000256" key="2">
    <source>
        <dbReference type="ARBA" id="ARBA00022475"/>
    </source>
</evidence>
<keyword evidence="6 8" id="KW-1133">Transmembrane helix</keyword>
<evidence type="ECO:0000259" key="9">
    <source>
        <dbReference type="Pfam" id="PF13231"/>
    </source>
</evidence>
<feature type="transmembrane region" description="Helical" evidence="8">
    <location>
        <begin position="453"/>
        <end position="475"/>
    </location>
</feature>
<feature type="transmembrane region" description="Helical" evidence="8">
    <location>
        <begin position="170"/>
        <end position="187"/>
    </location>
</feature>
<evidence type="ECO:0000256" key="7">
    <source>
        <dbReference type="ARBA" id="ARBA00023136"/>
    </source>
</evidence>
<feature type="transmembrane region" description="Helical" evidence="8">
    <location>
        <begin position="374"/>
        <end position="393"/>
    </location>
</feature>
<protein>
    <recommendedName>
        <fullName evidence="9">Glycosyltransferase RgtA/B/C/D-like domain-containing protein</fullName>
    </recommendedName>
</protein>
<evidence type="ECO:0000256" key="8">
    <source>
        <dbReference type="SAM" id="Phobius"/>
    </source>
</evidence>
<accession>A0A0F5J8M6</accession>